<dbReference type="EMBL" id="KJ776827">
    <property type="protein sequence ID" value="AIA19503.1"/>
    <property type="molecule type" value="Genomic_DNA"/>
</dbReference>
<sequence length="198" mass="22392">MQLQINIASHPLIQHWAGILENDSNPGTILRTACSELGKWITYEIMREWLVTEKIELRTNSNVNLINSNYKYIIIIVMPYGFILAEGARALLPTASIALVNGNTTIKNIPNQLNSFTKILILDLFLDESIITPILKNLLKKGAILNNIKVACLECGTVQLNELGCNWPKLEVYTTKVNNTVNEKDYSREDTLKNKFFV</sequence>
<evidence type="ECO:0000313" key="3">
    <source>
        <dbReference type="EMBL" id="AHB35132.1"/>
    </source>
</evidence>
<reference evidence="2" key="1">
    <citation type="journal article" date="2014" name="Sci. Rep.">
        <title>Minimally destructive sampling of type specimens of Pyropia (Bangiales, Rhodophyta) recovers complete plastid and mitochondrial genomes.</title>
        <authorList>
            <person name="Hughey J.R."/>
            <person name="Gabrielson P.W."/>
            <person name="Rohmer L."/>
            <person name="Tortolani J."/>
            <person name="Silva M."/>
            <person name="Miller K.A."/>
            <person name="Young J.D."/>
            <person name="Martell C."/>
            <person name="Ruediger E."/>
        </authorList>
    </citation>
    <scope>NUCLEOTIDE SEQUENCE</scope>
    <source>
        <strain evidence="2">LD 13037</strain>
    </source>
</reference>
<evidence type="ECO:0000259" key="1">
    <source>
        <dbReference type="Pfam" id="PF14681"/>
    </source>
</evidence>
<dbReference type="Pfam" id="PF14681">
    <property type="entry name" value="UPRTase"/>
    <property type="match status" value="1"/>
</dbReference>
<dbReference type="InterPro" id="IPR029057">
    <property type="entry name" value="PRTase-like"/>
</dbReference>
<accession>A0A059SUS2</accession>
<gene>
    <name evidence="2" type="primary">orf198</name>
</gene>
<dbReference type="EMBL" id="KJ776830">
    <property type="protein sequence ID" value="AIA20130.1"/>
    <property type="molecule type" value="Genomic_DNA"/>
</dbReference>
<accession>A0A023I7D8</accession>
<organism evidence="2">
    <name type="scientific">Pyropia perforata</name>
    <name type="common">Red alga</name>
    <name type="synonym">Porphyra perforata</name>
    <dbReference type="NCBI Taxonomy" id="182771"/>
    <lineage>
        <taxon>Eukaryota</taxon>
        <taxon>Rhodophyta</taxon>
        <taxon>Bangiophyceae</taxon>
        <taxon>Bangiales</taxon>
        <taxon>Bangiaceae</taxon>
        <taxon>Pyropia</taxon>
    </lineage>
</organism>
<evidence type="ECO:0000313" key="2">
    <source>
        <dbReference type="EMBL" id="AGV01115.1"/>
    </source>
</evidence>
<dbReference type="EMBL" id="KJ776829">
    <property type="protein sequence ID" value="AIA19921.1"/>
    <property type="molecule type" value="Genomic_DNA"/>
</dbReference>
<dbReference type="EMBL" id="KJ776828">
    <property type="protein sequence ID" value="AIA19712.1"/>
    <property type="molecule type" value="Genomic_DNA"/>
</dbReference>
<feature type="domain" description="Phosphoribosyltransferase" evidence="1">
    <location>
        <begin position="8"/>
        <end position="186"/>
    </location>
</feature>
<proteinExistence type="predicted"/>
<geneLocation type="plastid" evidence="2"/>
<keyword evidence="3" id="KW-0150">Chloroplast</keyword>
<dbReference type="GeneID" id="19221720"/>
<dbReference type="EMBL" id="KC904971">
    <property type="protein sequence ID" value="AGV01115.1"/>
    <property type="molecule type" value="Genomic_DNA"/>
</dbReference>
<dbReference type="AlphaFoldDB" id="A0A023I7D8"/>
<dbReference type="SUPFAM" id="SSF53271">
    <property type="entry name" value="PRTase-like"/>
    <property type="match status" value="1"/>
</dbReference>
<dbReference type="EMBL" id="KJ776831">
    <property type="protein sequence ID" value="AIA20339.1"/>
    <property type="molecule type" value="Genomic_DNA"/>
</dbReference>
<dbReference type="RefSeq" id="YP_009027638.1">
    <property type="nucleotide sequence ID" value="NC_024050.1"/>
</dbReference>
<protein>
    <recommendedName>
        <fullName evidence="1">Phosphoribosyltransferase domain-containing protein</fullName>
    </recommendedName>
</protein>
<name>A0A023I7D8_PYRPE</name>
<dbReference type="EMBL" id="KJ776834">
    <property type="protein sequence ID" value="AIA20966.1"/>
    <property type="molecule type" value="Genomic_DNA"/>
</dbReference>
<dbReference type="EMBL" id="KF515972">
    <property type="protein sequence ID" value="AHB35132.1"/>
    <property type="molecule type" value="Genomic_DNA"/>
</dbReference>
<dbReference type="InterPro" id="IPR000836">
    <property type="entry name" value="PRTase_dom"/>
</dbReference>
<dbReference type="Gene3D" id="3.40.50.2020">
    <property type="match status" value="1"/>
</dbReference>
<dbReference type="EMBL" id="KJ776835">
    <property type="protein sequence ID" value="AIA21175.1"/>
    <property type="molecule type" value="Genomic_DNA"/>
</dbReference>
<keyword evidence="2" id="KW-0934">Plastid</keyword>